<evidence type="ECO:0000313" key="4">
    <source>
        <dbReference type="Proteomes" id="UP000811619"/>
    </source>
</evidence>
<accession>A0A8K0NHG7</accession>
<dbReference type="AlphaFoldDB" id="A0A8K0NHG7"/>
<keyword evidence="4" id="KW-1185">Reference proteome</keyword>
<reference evidence="3" key="1">
    <citation type="journal article" date="2020" name="bioRxiv">
        <title>Whole genome comparisons of ergot fungi reveals the divergence and evolution of species within the genus Claviceps are the result of varying mechanisms driving genome evolution and host range expansion.</title>
        <authorList>
            <person name="Wyka S.A."/>
            <person name="Mondo S.J."/>
            <person name="Liu M."/>
            <person name="Dettman J."/>
            <person name="Nalam V."/>
            <person name="Broders K.D."/>
        </authorList>
    </citation>
    <scope>NUCLEOTIDE SEQUENCE</scope>
    <source>
        <strain evidence="3">CCC 489</strain>
    </source>
</reference>
<dbReference type="Proteomes" id="UP000811619">
    <property type="component" value="Unassembled WGS sequence"/>
</dbReference>
<keyword evidence="2" id="KW-1133">Transmembrane helix</keyword>
<organism evidence="3 4">
    <name type="scientific">Claviceps africana</name>
    <dbReference type="NCBI Taxonomy" id="83212"/>
    <lineage>
        <taxon>Eukaryota</taxon>
        <taxon>Fungi</taxon>
        <taxon>Dikarya</taxon>
        <taxon>Ascomycota</taxon>
        <taxon>Pezizomycotina</taxon>
        <taxon>Sordariomycetes</taxon>
        <taxon>Hypocreomycetidae</taxon>
        <taxon>Hypocreales</taxon>
        <taxon>Clavicipitaceae</taxon>
        <taxon>Claviceps</taxon>
    </lineage>
</organism>
<keyword evidence="2" id="KW-0472">Membrane</keyword>
<evidence type="ECO:0000256" key="2">
    <source>
        <dbReference type="SAM" id="Phobius"/>
    </source>
</evidence>
<gene>
    <name evidence="3" type="ORF">E4U42_001156</name>
</gene>
<feature type="region of interest" description="Disordered" evidence="1">
    <location>
        <begin position="65"/>
        <end position="88"/>
    </location>
</feature>
<comment type="caution">
    <text evidence="3">The sequence shown here is derived from an EMBL/GenBank/DDBJ whole genome shotgun (WGS) entry which is preliminary data.</text>
</comment>
<proteinExistence type="predicted"/>
<name>A0A8K0NHG7_9HYPO</name>
<dbReference type="OrthoDB" id="4120617at2759"/>
<evidence type="ECO:0000256" key="1">
    <source>
        <dbReference type="SAM" id="MobiDB-lite"/>
    </source>
</evidence>
<protein>
    <submittedName>
        <fullName evidence="3">Uncharacterized protein</fullName>
    </submittedName>
</protein>
<keyword evidence="2" id="KW-0812">Transmembrane</keyword>
<feature type="region of interest" description="Disordered" evidence="1">
    <location>
        <begin position="217"/>
        <end position="237"/>
    </location>
</feature>
<sequence length="263" mass="28768">MSGLGSTQNLLIVLTTVIPSALFMVLTTILCCRARRRRAMLFERSVTPIDDEEILSWKLDRKGSEKLSENDTTHQQQSQIGGHRDHRASASIGSIQKPASVIIYQDLCRYNWSSPEDRSTVPLPSLRKGSMDLTSVPVLARAPNSRPGLTDEAVQGEDAFVSQPKRQTARLVKTPSPPRPGRSRSRRATVSARNPSHSQTWGHHQLLPRRSVDAFFSATHGAGGGMDSSSSTPRRGSLDEEIFLGGLSPRPSIHTSEIGRAIG</sequence>
<feature type="region of interest" description="Disordered" evidence="1">
    <location>
        <begin position="244"/>
        <end position="263"/>
    </location>
</feature>
<feature type="transmembrane region" description="Helical" evidence="2">
    <location>
        <begin position="12"/>
        <end position="32"/>
    </location>
</feature>
<dbReference type="EMBL" id="SRPY01001328">
    <property type="protein sequence ID" value="KAG5913437.1"/>
    <property type="molecule type" value="Genomic_DNA"/>
</dbReference>
<feature type="region of interest" description="Disordered" evidence="1">
    <location>
        <begin position="141"/>
        <end position="204"/>
    </location>
</feature>
<evidence type="ECO:0000313" key="3">
    <source>
        <dbReference type="EMBL" id="KAG5913437.1"/>
    </source>
</evidence>